<evidence type="ECO:0000313" key="1">
    <source>
        <dbReference type="EMBL" id="CAA9490078.1"/>
    </source>
</evidence>
<sequence length="124" mass="13261">MAEKELIAARAKAEHYKSDLQRTTAELKDRLTPAHLATEAWYTVRDKGTEYSGKGVKAASARPGAAGGAAAAVLLLLFRKPLAHFLTWTFGSNREPPGAVKADLVHASKDYDLTAPVVTETQGA</sequence>
<proteinExistence type="predicted"/>
<organism evidence="1">
    <name type="scientific">uncultured Sphingomonadaceae bacterium</name>
    <dbReference type="NCBI Taxonomy" id="169976"/>
    <lineage>
        <taxon>Bacteria</taxon>
        <taxon>Pseudomonadati</taxon>
        <taxon>Pseudomonadota</taxon>
        <taxon>Alphaproteobacteria</taxon>
        <taxon>Sphingomonadales</taxon>
        <taxon>Sphingomonadaceae</taxon>
        <taxon>environmental samples</taxon>
    </lineage>
</organism>
<reference evidence="1" key="1">
    <citation type="submission" date="2020-02" db="EMBL/GenBank/DDBJ databases">
        <authorList>
            <person name="Meier V. D."/>
        </authorList>
    </citation>
    <scope>NUCLEOTIDE SEQUENCE</scope>
    <source>
        <strain evidence="1">AVDCRST_MAG91</strain>
    </source>
</reference>
<dbReference type="AlphaFoldDB" id="A0A6J4S585"/>
<protein>
    <submittedName>
        <fullName evidence="1">Uncharacterized protein</fullName>
    </submittedName>
</protein>
<gene>
    <name evidence="1" type="ORF">AVDCRST_MAG91-495</name>
</gene>
<name>A0A6J4S585_9SPHN</name>
<dbReference type="EMBL" id="CADCVX010000111">
    <property type="protein sequence ID" value="CAA9490078.1"/>
    <property type="molecule type" value="Genomic_DNA"/>
</dbReference>
<accession>A0A6J4S585</accession>